<dbReference type="InterPro" id="IPR051549">
    <property type="entry name" value="PEP_Utilizing_Enz"/>
</dbReference>
<dbReference type="PANTHER" id="PTHR43615">
    <property type="entry name" value="PHOSPHOENOLPYRUVATE SYNTHASE-RELATED"/>
    <property type="match status" value="1"/>
</dbReference>
<protein>
    <recommendedName>
        <fullName evidence="1">PEP-utilising enzyme mobile domain-containing protein</fullName>
    </recommendedName>
</protein>
<organism evidence="2">
    <name type="scientific">Timema shepardi</name>
    <name type="common">Walking stick</name>
    <dbReference type="NCBI Taxonomy" id="629360"/>
    <lineage>
        <taxon>Eukaryota</taxon>
        <taxon>Metazoa</taxon>
        <taxon>Ecdysozoa</taxon>
        <taxon>Arthropoda</taxon>
        <taxon>Hexapoda</taxon>
        <taxon>Insecta</taxon>
        <taxon>Pterygota</taxon>
        <taxon>Neoptera</taxon>
        <taxon>Polyneoptera</taxon>
        <taxon>Phasmatodea</taxon>
        <taxon>Timematodea</taxon>
        <taxon>Timematoidea</taxon>
        <taxon>Timematidae</taxon>
        <taxon>Timema</taxon>
    </lineage>
</organism>
<dbReference type="Pfam" id="PF00391">
    <property type="entry name" value="PEP-utilizers"/>
    <property type="match status" value="1"/>
</dbReference>
<dbReference type="SUPFAM" id="SSF52009">
    <property type="entry name" value="Phosphohistidine domain"/>
    <property type="match status" value="1"/>
</dbReference>
<accession>A0A7R9G3L7</accession>
<reference evidence="2" key="1">
    <citation type="submission" date="2020-11" db="EMBL/GenBank/DDBJ databases">
        <authorList>
            <person name="Tran Van P."/>
        </authorList>
    </citation>
    <scope>NUCLEOTIDE SEQUENCE</scope>
</reference>
<dbReference type="InterPro" id="IPR036637">
    <property type="entry name" value="Phosphohistidine_dom_sf"/>
</dbReference>
<evidence type="ECO:0000313" key="2">
    <source>
        <dbReference type="EMBL" id="CAD7265735.1"/>
    </source>
</evidence>
<dbReference type="PANTHER" id="PTHR43615:SF1">
    <property type="entry name" value="PPDK_N DOMAIN-CONTAINING PROTEIN"/>
    <property type="match status" value="1"/>
</dbReference>
<feature type="domain" description="PEP-utilising enzyme mobile" evidence="1">
    <location>
        <begin position="198"/>
        <end position="254"/>
    </location>
</feature>
<dbReference type="GO" id="GO:0016772">
    <property type="term" value="F:transferase activity, transferring phosphorus-containing groups"/>
    <property type="evidence" value="ECO:0007669"/>
    <property type="project" value="InterPro"/>
</dbReference>
<dbReference type="AlphaFoldDB" id="A0A7R9G3L7"/>
<gene>
    <name evidence="2" type="ORF">TSIB3V08_LOCUS9765</name>
</gene>
<name>A0A7R9G3L7_TIMSH</name>
<dbReference type="Gene3D" id="3.50.30.10">
    <property type="entry name" value="Phosphohistidine domain"/>
    <property type="match status" value="1"/>
</dbReference>
<sequence length="257" mass="28499">MSFKNNFTPYVQLERFGGNCAVFNCTDWQELGRYKSVLSKFVSNTQPPQKISQTNNETSLRRICGQRMFIISHDLFWSRLVLSSCQTGARYDSLGKTHFWEELRHQNRFRGLQQGDRARTSHSLLDSRPKRMLLHAPALTGRIGDTLWDIARGVPDPSVMKAGSEALDRVHGTPVYPGTVLGRACVILNLDEISNLQVGDVLITHSTDIGWTPYFPMLGGVVTELGGLISHGAVVAREYGLPCVIGAQGATSFFQTG</sequence>
<dbReference type="EMBL" id="OC005895">
    <property type="protein sequence ID" value="CAD7265735.1"/>
    <property type="molecule type" value="Genomic_DNA"/>
</dbReference>
<proteinExistence type="predicted"/>
<evidence type="ECO:0000259" key="1">
    <source>
        <dbReference type="Pfam" id="PF00391"/>
    </source>
</evidence>
<dbReference type="InterPro" id="IPR008279">
    <property type="entry name" value="PEP-util_enz_mobile_dom"/>
</dbReference>